<dbReference type="Gene3D" id="3.40.50.880">
    <property type="match status" value="1"/>
</dbReference>
<keyword evidence="3" id="KW-1185">Reference proteome</keyword>
<organism evidence="2 3">
    <name type="scientific">Stieleria varia</name>
    <dbReference type="NCBI Taxonomy" id="2528005"/>
    <lineage>
        <taxon>Bacteria</taxon>
        <taxon>Pseudomonadati</taxon>
        <taxon>Planctomycetota</taxon>
        <taxon>Planctomycetia</taxon>
        <taxon>Pirellulales</taxon>
        <taxon>Pirellulaceae</taxon>
        <taxon>Stieleria</taxon>
    </lineage>
</organism>
<dbReference type="PANTHER" id="PTHR37947">
    <property type="entry name" value="BLL2462 PROTEIN"/>
    <property type="match status" value="1"/>
</dbReference>
<keyword evidence="1" id="KW-1133">Transmembrane helix</keyword>
<dbReference type="InterPro" id="IPR029062">
    <property type="entry name" value="Class_I_gatase-like"/>
</dbReference>
<dbReference type="InterPro" id="IPR036465">
    <property type="entry name" value="vWFA_dom_sf"/>
</dbReference>
<dbReference type="Gene3D" id="3.40.50.410">
    <property type="entry name" value="von Willebrand factor, type A domain"/>
    <property type="match status" value="1"/>
</dbReference>
<keyword evidence="1" id="KW-0472">Membrane</keyword>
<dbReference type="AlphaFoldDB" id="A0A5C6AL68"/>
<proteinExistence type="predicted"/>
<dbReference type="PROSITE" id="PS50194">
    <property type="entry name" value="FILAMIN_REPEAT"/>
    <property type="match status" value="1"/>
</dbReference>
<accession>A0A5C6AL68</accession>
<protein>
    <recommendedName>
        <fullName evidence="4">Glutamine amidotransferase domain-containing protein</fullName>
    </recommendedName>
</protein>
<dbReference type="OrthoDB" id="252901at2"/>
<name>A0A5C6AL68_9BACT</name>
<feature type="transmembrane region" description="Helical" evidence="1">
    <location>
        <begin position="12"/>
        <end position="30"/>
    </location>
</feature>
<reference evidence="2 3" key="1">
    <citation type="submission" date="2019-02" db="EMBL/GenBank/DDBJ databases">
        <title>Deep-cultivation of Planctomycetes and their phenomic and genomic characterization uncovers novel biology.</title>
        <authorList>
            <person name="Wiegand S."/>
            <person name="Jogler M."/>
            <person name="Boedeker C."/>
            <person name="Pinto D."/>
            <person name="Vollmers J."/>
            <person name="Rivas-Marin E."/>
            <person name="Kohn T."/>
            <person name="Peeters S.H."/>
            <person name="Heuer A."/>
            <person name="Rast P."/>
            <person name="Oberbeckmann S."/>
            <person name="Bunk B."/>
            <person name="Jeske O."/>
            <person name="Meyerdierks A."/>
            <person name="Storesund J.E."/>
            <person name="Kallscheuer N."/>
            <person name="Luecker S."/>
            <person name="Lage O.M."/>
            <person name="Pohl T."/>
            <person name="Merkel B.J."/>
            <person name="Hornburger P."/>
            <person name="Mueller R.-W."/>
            <person name="Bruemmer F."/>
            <person name="Labrenz M."/>
            <person name="Spormann A.M."/>
            <person name="Op Den Camp H."/>
            <person name="Overmann J."/>
            <person name="Amann R."/>
            <person name="Jetten M.S.M."/>
            <person name="Mascher T."/>
            <person name="Medema M.H."/>
            <person name="Devos D.P."/>
            <person name="Kaster A.-K."/>
            <person name="Ovreas L."/>
            <person name="Rohde M."/>
            <person name="Galperin M.Y."/>
            <person name="Jogler C."/>
        </authorList>
    </citation>
    <scope>NUCLEOTIDE SEQUENCE [LARGE SCALE GENOMIC DNA]</scope>
    <source>
        <strain evidence="2 3">Pla52n</strain>
    </source>
</reference>
<dbReference type="EMBL" id="SJPN01000005">
    <property type="protein sequence ID" value="TWU00775.1"/>
    <property type="molecule type" value="Genomic_DNA"/>
</dbReference>
<evidence type="ECO:0000256" key="1">
    <source>
        <dbReference type="SAM" id="Phobius"/>
    </source>
</evidence>
<feature type="transmembrane region" description="Helical" evidence="1">
    <location>
        <begin position="42"/>
        <end position="59"/>
    </location>
</feature>
<comment type="caution">
    <text evidence="2">The sequence shown here is derived from an EMBL/GenBank/DDBJ whole genome shotgun (WGS) entry which is preliminary data.</text>
</comment>
<dbReference type="SUPFAM" id="SSF53300">
    <property type="entry name" value="vWA-like"/>
    <property type="match status" value="1"/>
</dbReference>
<dbReference type="RefSeq" id="WP_146521334.1">
    <property type="nucleotide sequence ID" value="NZ_CP151726.1"/>
</dbReference>
<evidence type="ECO:0000313" key="3">
    <source>
        <dbReference type="Proteomes" id="UP000320176"/>
    </source>
</evidence>
<dbReference type="PANTHER" id="PTHR37947:SF1">
    <property type="entry name" value="BLL2462 PROTEIN"/>
    <property type="match status" value="1"/>
</dbReference>
<dbReference type="InterPro" id="IPR017868">
    <property type="entry name" value="Filamin/ABP280_repeat-like"/>
</dbReference>
<evidence type="ECO:0008006" key="4">
    <source>
        <dbReference type="Google" id="ProtNLM"/>
    </source>
</evidence>
<dbReference type="SUPFAM" id="SSF52317">
    <property type="entry name" value="Class I glutamine amidotransferase-like"/>
    <property type="match status" value="1"/>
</dbReference>
<evidence type="ECO:0000313" key="2">
    <source>
        <dbReference type="EMBL" id="TWU00775.1"/>
    </source>
</evidence>
<keyword evidence="1" id="KW-0812">Transmembrane</keyword>
<dbReference type="Proteomes" id="UP000320176">
    <property type="component" value="Unassembled WGS sequence"/>
</dbReference>
<sequence>MIASFSLQPNVASLIVSIIAVVMVVVLAYWSWQRSGFHRGINLLELLRVLLVLAAVLLLNQPETVQQFLPTEKPTIVVLGDRSKSMMTRDAGLDAGGERALTTRSEAIDGLMDEATWSDVKDRFNVVVQPFAEGEQSDETDLAGALESARREHANLRGVLLASDGDWNSGPPPVDVATRLRLAQVPIFGVSVGSASRLPDVDLLSFDLPTSGVVGKAVRIPFTIESSLPRDHSVVVTMTSQDGEKVTHDVRISAMGRTTDAILWKPENVGEFALTLSVPEHGDEQITDNNSRTASITIKEEKLKVLVVESLPRWEYRYLRNALSRDPGVEVSCLLFHPKLSKVGGGNRDYIKTFPEALEDLALYDVVFLGDVGIDNGQLTPEQCALLKGLVQQQASGLVFMPGWQGNQLSLAETELAELIPVTLDEGQPEGWGSQAPGHFALTELGRRSLLTKLADTSDENMQVWESLPGFQWYAPIIRAKAGTDVLAVHQDASNEYGRIPLLVTKTSGAGKVLFMGTDGAWRWRRGVEDLYHYRFWGQVVRWMAYRRNMAKGELMRFFYTPEQPKVRQTIALSVNAMEKSGEPLSKGNVTARIVAPSGEAKTVRLQKIGEQWGAFGGAFTPSEPGRHEVTLRCAQTQAVLQTNIDVQGATLERLGKPARPEVLEELARVTRGQVLKSGDVGKIVQAISDIPPPVAQVRRVQLWSHPLVAALMIAMLGLFWVGRKMVGVI</sequence>
<gene>
    <name evidence="2" type="ORF">Pla52n_41440</name>
</gene>
<feature type="transmembrane region" description="Helical" evidence="1">
    <location>
        <begin position="703"/>
        <end position="722"/>
    </location>
</feature>